<evidence type="ECO:0000256" key="3">
    <source>
        <dbReference type="ARBA" id="ARBA00016296"/>
    </source>
</evidence>
<evidence type="ECO:0000259" key="9">
    <source>
        <dbReference type="PROSITE" id="PS50052"/>
    </source>
</evidence>
<proteinExistence type="inferred from homology"/>
<dbReference type="InterPro" id="IPR027417">
    <property type="entry name" value="P-loop_NTPase"/>
</dbReference>
<dbReference type="PANTHER" id="PTHR23117:SF13">
    <property type="entry name" value="GUANYLATE KINASE"/>
    <property type="match status" value="1"/>
</dbReference>
<dbReference type="NCBIfam" id="TIGR03263">
    <property type="entry name" value="guanyl_kin"/>
    <property type="match status" value="1"/>
</dbReference>
<dbReference type="AlphaFoldDB" id="A0AAF0J6I6"/>
<dbReference type="Pfam" id="PF00625">
    <property type="entry name" value="Guanylate_kin"/>
    <property type="match status" value="1"/>
</dbReference>
<keyword evidence="4 10" id="KW-0808">Transferase</keyword>
<dbReference type="PROSITE" id="PS00856">
    <property type="entry name" value="GUANYLATE_KINASE_1"/>
    <property type="match status" value="1"/>
</dbReference>
<evidence type="ECO:0000313" key="11">
    <source>
        <dbReference type="Proteomes" id="UP001219933"/>
    </source>
</evidence>
<accession>A0AAF0J6I6</accession>
<gene>
    <name evidence="10" type="primary">GUK1</name>
    <name evidence="10" type="ORF">MCUN1_001445</name>
</gene>
<keyword evidence="6 10" id="KW-0418">Kinase</keyword>
<dbReference type="EMBL" id="CP119878">
    <property type="protein sequence ID" value="WFD34604.1"/>
    <property type="molecule type" value="Genomic_DNA"/>
</dbReference>
<dbReference type="Proteomes" id="UP001219933">
    <property type="component" value="Chromosome 2"/>
</dbReference>
<dbReference type="PANTHER" id="PTHR23117">
    <property type="entry name" value="GUANYLATE KINASE-RELATED"/>
    <property type="match status" value="1"/>
</dbReference>
<dbReference type="InterPro" id="IPR008144">
    <property type="entry name" value="Guanylate_kin-like_dom"/>
</dbReference>
<reference evidence="10" key="1">
    <citation type="submission" date="2023-03" db="EMBL/GenBank/DDBJ databases">
        <title>Mating type loci evolution in Malassezia.</title>
        <authorList>
            <person name="Coelho M.A."/>
        </authorList>
    </citation>
    <scope>NUCLEOTIDE SEQUENCE</scope>
    <source>
        <strain evidence="10">CBS 11721</strain>
    </source>
</reference>
<evidence type="ECO:0000256" key="1">
    <source>
        <dbReference type="ARBA" id="ARBA00005790"/>
    </source>
</evidence>
<dbReference type="InterPro" id="IPR008145">
    <property type="entry name" value="GK/Ca_channel_bsu"/>
</dbReference>
<dbReference type="FunFam" id="3.40.50.300:FF:000776">
    <property type="entry name" value="Guanylate kinase 2"/>
    <property type="match status" value="1"/>
</dbReference>
<keyword evidence="11" id="KW-1185">Reference proteome</keyword>
<dbReference type="GO" id="GO:0004385">
    <property type="term" value="F:GMP kinase activity"/>
    <property type="evidence" value="ECO:0007669"/>
    <property type="project" value="UniProtKB-EC"/>
</dbReference>
<protein>
    <recommendedName>
        <fullName evidence="3">Guanylate kinase</fullName>
        <ecNumber evidence="2">2.7.4.8</ecNumber>
    </recommendedName>
    <alternativeName>
        <fullName evidence="8">GMP kinase</fullName>
    </alternativeName>
</protein>
<evidence type="ECO:0000256" key="8">
    <source>
        <dbReference type="ARBA" id="ARBA00030128"/>
    </source>
</evidence>
<dbReference type="SUPFAM" id="SSF52540">
    <property type="entry name" value="P-loop containing nucleoside triphosphate hydrolases"/>
    <property type="match status" value="1"/>
</dbReference>
<evidence type="ECO:0000256" key="2">
    <source>
        <dbReference type="ARBA" id="ARBA00012961"/>
    </source>
</evidence>
<dbReference type="CDD" id="cd00071">
    <property type="entry name" value="GMPK"/>
    <property type="match status" value="1"/>
</dbReference>
<evidence type="ECO:0000256" key="4">
    <source>
        <dbReference type="ARBA" id="ARBA00022679"/>
    </source>
</evidence>
<feature type="domain" description="Guanylate kinase-like" evidence="9">
    <location>
        <begin position="7"/>
        <end position="193"/>
    </location>
</feature>
<dbReference type="InterPro" id="IPR020590">
    <property type="entry name" value="Guanylate_kinase_CS"/>
</dbReference>
<dbReference type="PROSITE" id="PS50052">
    <property type="entry name" value="GUANYLATE_KINASE_2"/>
    <property type="match status" value="1"/>
</dbReference>
<keyword evidence="5" id="KW-0547">Nucleotide-binding</keyword>
<sequence>MSLAACSRPVVLCGPSGVGKSTLIKRLFEEFPNAFGFSVSHTTRTIRPGEVDGKSYHFVSREEFQRRVDNGEFLEYAQFGGNMYGTTVRAVQDVSTGPDARRALLDIDAQGVRLIKDNHSHLNPIYIFLSPPAYSTLKHRLESRATDSAEAISKRLVMALHELHYARKPGMYDCVIINDDLERAYALLRKAVHGMLDEQYDKVPAVDADEQEAIDALKAAGESLD</sequence>
<dbReference type="GO" id="GO:0005829">
    <property type="term" value="C:cytosol"/>
    <property type="evidence" value="ECO:0007669"/>
    <property type="project" value="TreeGrafter"/>
</dbReference>
<evidence type="ECO:0000256" key="5">
    <source>
        <dbReference type="ARBA" id="ARBA00022741"/>
    </source>
</evidence>
<organism evidence="10 11">
    <name type="scientific">Malassezia cuniculi</name>
    <dbReference type="NCBI Taxonomy" id="948313"/>
    <lineage>
        <taxon>Eukaryota</taxon>
        <taxon>Fungi</taxon>
        <taxon>Dikarya</taxon>
        <taxon>Basidiomycota</taxon>
        <taxon>Ustilaginomycotina</taxon>
        <taxon>Malasseziomycetes</taxon>
        <taxon>Malasseziales</taxon>
        <taxon>Malasseziaceae</taxon>
        <taxon>Malassezia</taxon>
    </lineage>
</organism>
<keyword evidence="7" id="KW-0067">ATP-binding</keyword>
<dbReference type="InterPro" id="IPR017665">
    <property type="entry name" value="Guanylate_kinase"/>
</dbReference>
<comment type="similarity">
    <text evidence="1">Belongs to the guanylate kinase family.</text>
</comment>
<evidence type="ECO:0000313" key="10">
    <source>
        <dbReference type="EMBL" id="WFD34604.1"/>
    </source>
</evidence>
<evidence type="ECO:0000256" key="6">
    <source>
        <dbReference type="ARBA" id="ARBA00022777"/>
    </source>
</evidence>
<dbReference type="Gene3D" id="3.40.50.300">
    <property type="entry name" value="P-loop containing nucleotide triphosphate hydrolases"/>
    <property type="match status" value="1"/>
</dbReference>
<name>A0AAF0J6I6_9BASI</name>
<dbReference type="GO" id="GO:0005524">
    <property type="term" value="F:ATP binding"/>
    <property type="evidence" value="ECO:0007669"/>
    <property type="project" value="UniProtKB-KW"/>
</dbReference>
<dbReference type="EC" id="2.7.4.8" evidence="2"/>
<evidence type="ECO:0000256" key="7">
    <source>
        <dbReference type="ARBA" id="ARBA00022840"/>
    </source>
</evidence>
<dbReference type="SMART" id="SM00072">
    <property type="entry name" value="GuKc"/>
    <property type="match status" value="1"/>
</dbReference>